<accession>A0ABY5DMM0</accession>
<comment type="similarity">
    <text evidence="1">Belongs to the cytochrome P450 family.</text>
</comment>
<dbReference type="PANTHER" id="PTHR46696">
    <property type="entry name" value="P450, PUTATIVE (EUROFUNG)-RELATED"/>
    <property type="match status" value="1"/>
</dbReference>
<proteinExistence type="inferred from homology"/>
<dbReference type="SUPFAM" id="SSF48264">
    <property type="entry name" value="Cytochrome P450"/>
    <property type="match status" value="1"/>
</dbReference>
<reference evidence="2 3" key="1">
    <citation type="submission" date="2022-06" db="EMBL/GenBank/DDBJ databases">
        <title>Paraconexibacter antarcticus.</title>
        <authorList>
            <person name="Kim C.S."/>
        </authorList>
    </citation>
    <scope>NUCLEOTIDE SEQUENCE [LARGE SCALE GENOMIC DNA]</scope>
    <source>
        <strain evidence="2 3">02-257</strain>
    </source>
</reference>
<keyword evidence="3" id="KW-1185">Reference proteome</keyword>
<organism evidence="2 3">
    <name type="scientific">Paraconexibacter antarcticus</name>
    <dbReference type="NCBI Taxonomy" id="2949664"/>
    <lineage>
        <taxon>Bacteria</taxon>
        <taxon>Bacillati</taxon>
        <taxon>Actinomycetota</taxon>
        <taxon>Thermoleophilia</taxon>
        <taxon>Solirubrobacterales</taxon>
        <taxon>Paraconexibacteraceae</taxon>
        <taxon>Paraconexibacter</taxon>
    </lineage>
</organism>
<evidence type="ECO:0000313" key="2">
    <source>
        <dbReference type="EMBL" id="UTI62650.1"/>
    </source>
</evidence>
<evidence type="ECO:0000256" key="1">
    <source>
        <dbReference type="ARBA" id="ARBA00010617"/>
    </source>
</evidence>
<dbReference type="InterPro" id="IPR001128">
    <property type="entry name" value="Cyt_P450"/>
</dbReference>
<dbReference type="InterPro" id="IPR036396">
    <property type="entry name" value="Cyt_P450_sf"/>
</dbReference>
<sequence>MSTTPVLTDVETFAFWERSRQERMAAFKWLRENDPVSWHPPADSLLMDPEDNVNGFWALTKHAHIQEASRSRAFCSSQGIFMEDMPEVVLAAAMSFLAMDPPDHGQMRGIVQTAFGPKQMRTLEGWIRETANEVVAGLRPQGQADLVADLGKALPGLIYSHFIGVTDAEMRDKVVAAADQLGSWNDPKYTEHMEPIMVFANAAEILSDIALELAELRLKEPGDDMLTWLVQAEFEGRKMDDWEIASFFVMLSGASNDTTGHAIVDSIMALESHPEQKAWLFEDFEGRIGSAVEELLRWRCPIVHFRRTAVQDYDIGGKTIKEGDKVVFWYVSGNYDEDVFENPEVLDLSRERNPHLAFGGGGIHFCLGNALGRTLLKAALREVYTQLPDLQLGEATYGFSNLFETMRTLPATWTV</sequence>
<gene>
    <name evidence="2" type="ORF">NBH00_14920</name>
</gene>
<dbReference type="Proteomes" id="UP001056035">
    <property type="component" value="Chromosome"/>
</dbReference>
<dbReference type="PRINTS" id="PR00359">
    <property type="entry name" value="BP450"/>
</dbReference>
<dbReference type="RefSeq" id="WP_254569385.1">
    <property type="nucleotide sequence ID" value="NZ_CP098502.1"/>
</dbReference>
<dbReference type="Gene3D" id="1.10.630.10">
    <property type="entry name" value="Cytochrome P450"/>
    <property type="match status" value="1"/>
</dbReference>
<protein>
    <submittedName>
        <fullName evidence="2">Cytochrome P450</fullName>
    </submittedName>
</protein>
<evidence type="ECO:0000313" key="3">
    <source>
        <dbReference type="Proteomes" id="UP001056035"/>
    </source>
</evidence>
<dbReference type="InterPro" id="IPR002397">
    <property type="entry name" value="Cyt_P450_B"/>
</dbReference>
<name>A0ABY5DMM0_9ACTN</name>
<dbReference type="Pfam" id="PF00067">
    <property type="entry name" value="p450"/>
    <property type="match status" value="1"/>
</dbReference>
<dbReference type="EMBL" id="CP098502">
    <property type="protein sequence ID" value="UTI62650.1"/>
    <property type="molecule type" value="Genomic_DNA"/>
</dbReference>
<dbReference type="PANTHER" id="PTHR46696:SF4">
    <property type="entry name" value="BIOTIN BIOSYNTHESIS CYTOCHROME P450"/>
    <property type="match status" value="1"/>
</dbReference>